<dbReference type="AlphaFoldDB" id="A0A398ANN1"/>
<reference evidence="8 9" key="1">
    <citation type="submission" date="2018-06" db="EMBL/GenBank/DDBJ databases">
        <title>WGS assembly of Brassica rapa FPsc.</title>
        <authorList>
            <person name="Bowman J."/>
            <person name="Kohchi T."/>
            <person name="Yamato K."/>
            <person name="Jenkins J."/>
            <person name="Shu S."/>
            <person name="Ishizaki K."/>
            <person name="Yamaoka S."/>
            <person name="Nishihama R."/>
            <person name="Nakamura Y."/>
            <person name="Berger F."/>
            <person name="Adam C."/>
            <person name="Aki S."/>
            <person name="Althoff F."/>
            <person name="Araki T."/>
            <person name="Arteaga-Vazquez M."/>
            <person name="Balasubrmanian S."/>
            <person name="Bauer D."/>
            <person name="Boehm C."/>
            <person name="Briginshaw L."/>
            <person name="Caballero-Perez J."/>
            <person name="Catarino B."/>
            <person name="Chen F."/>
            <person name="Chiyoda S."/>
            <person name="Chovatia M."/>
            <person name="Davies K."/>
            <person name="Delmans M."/>
            <person name="Demura T."/>
            <person name="Dierschke T."/>
            <person name="Dolan L."/>
            <person name="Dorantes-Acosta A."/>
            <person name="Eklund D."/>
            <person name="Florent S."/>
            <person name="Flores-Sandoval E."/>
            <person name="Fujiyama A."/>
            <person name="Fukuzawa H."/>
            <person name="Galik B."/>
            <person name="Grimanelli D."/>
            <person name="Grimwood J."/>
            <person name="Grossniklaus U."/>
            <person name="Hamada T."/>
            <person name="Haseloff J."/>
            <person name="Hetherington A."/>
            <person name="Higo A."/>
            <person name="Hirakawa Y."/>
            <person name="Hundley H."/>
            <person name="Ikeda Y."/>
            <person name="Inoue K."/>
            <person name="Inoue S."/>
            <person name="Ishida S."/>
            <person name="Jia Q."/>
            <person name="Kakita M."/>
            <person name="Kanazawa T."/>
            <person name="Kawai Y."/>
            <person name="Kawashima T."/>
            <person name="Kennedy M."/>
            <person name="Kinose K."/>
            <person name="Kinoshita T."/>
            <person name="Kohara Y."/>
            <person name="Koide E."/>
            <person name="Komatsu K."/>
            <person name="Kopischke S."/>
            <person name="Kubo M."/>
            <person name="Kyozuka J."/>
            <person name="Lagercrantz U."/>
            <person name="Lin S."/>
            <person name="Lindquist E."/>
            <person name="Lipzen A."/>
            <person name="Lu C."/>
            <person name="Luna E."/>
            <person name="Martienssen R."/>
            <person name="Minamino N."/>
            <person name="Mizutani M."/>
            <person name="Mizutani M."/>
            <person name="Mochizuki N."/>
            <person name="Monte I."/>
            <person name="Mosher R."/>
            <person name="Nagasaki H."/>
            <person name="Nakagami H."/>
            <person name="Naramoto S."/>
            <person name="Nishitani K."/>
            <person name="Ohtani M."/>
            <person name="Okamoto T."/>
            <person name="Okumura M."/>
            <person name="Phillips J."/>
            <person name="Pollak B."/>
            <person name="Reinders A."/>
            <person name="Roevekamp M."/>
            <person name="Sano R."/>
            <person name="Sawa S."/>
            <person name="Schmid M."/>
            <person name="Shirakawa M."/>
            <person name="Solano R."/>
            <person name="Spunde A."/>
            <person name="Suetsugu N."/>
            <person name="Sugano S."/>
            <person name="Sugiyama A."/>
            <person name="Sun R."/>
            <person name="Suzuki Y."/>
            <person name="Takenaka M."/>
            <person name="Takezawa D."/>
            <person name="Tomogane H."/>
            <person name="Tsuzuki M."/>
            <person name="Ueda T."/>
            <person name="Umeda M."/>
            <person name="Ward J."/>
            <person name="Watanabe Y."/>
            <person name="Yazaki K."/>
            <person name="Yokoyama R."/>
            <person name="Yoshitake Y."/>
            <person name="Yotsui I."/>
            <person name="Zachgo S."/>
            <person name="Schmutz J."/>
        </authorList>
    </citation>
    <scope>NUCLEOTIDE SEQUENCE [LARGE SCALE GENOMIC DNA]</scope>
    <source>
        <strain evidence="9">cv. B-3</strain>
    </source>
</reference>
<feature type="transmembrane region" description="Helical" evidence="6">
    <location>
        <begin position="710"/>
        <end position="729"/>
    </location>
</feature>
<evidence type="ECO:0000256" key="6">
    <source>
        <dbReference type="SAM" id="Phobius"/>
    </source>
</evidence>
<evidence type="ECO:0000313" key="9">
    <source>
        <dbReference type="Proteomes" id="UP000264353"/>
    </source>
</evidence>
<evidence type="ECO:0000313" key="8">
    <source>
        <dbReference type="EMBL" id="RID79252.1"/>
    </source>
</evidence>
<dbReference type="InterPro" id="IPR027417">
    <property type="entry name" value="P-loop_NTPase"/>
</dbReference>
<feature type="domain" description="TIR" evidence="7">
    <location>
        <begin position="564"/>
        <end position="754"/>
    </location>
</feature>
<dbReference type="InterPro" id="IPR002182">
    <property type="entry name" value="NB-ARC"/>
</dbReference>
<dbReference type="PANTHER" id="PTHR11017:SF482">
    <property type="entry name" value="TIR DOMAIN-CONTAINING PROTEIN"/>
    <property type="match status" value="1"/>
</dbReference>
<dbReference type="GO" id="GO:0007165">
    <property type="term" value="P:signal transduction"/>
    <property type="evidence" value="ECO:0007669"/>
    <property type="project" value="InterPro"/>
</dbReference>
<dbReference type="GO" id="GO:0006952">
    <property type="term" value="P:defense response"/>
    <property type="evidence" value="ECO:0007669"/>
    <property type="project" value="UniProtKB-KW"/>
</dbReference>
<dbReference type="FunFam" id="3.40.50.300:FF:001002">
    <property type="entry name" value="Disease resistance protein (TIR-NBS-LRR class)"/>
    <property type="match status" value="1"/>
</dbReference>
<evidence type="ECO:0000256" key="4">
    <source>
        <dbReference type="ARBA" id="ARBA00022821"/>
    </source>
</evidence>
<protein>
    <recommendedName>
        <fullName evidence="7">TIR domain-containing protein</fullName>
    </recommendedName>
</protein>
<keyword evidence="6" id="KW-1133">Transmembrane helix</keyword>
<keyword evidence="6" id="KW-0472">Membrane</keyword>
<gene>
    <name evidence="8" type="ORF">BRARA_A02006</name>
</gene>
<dbReference type="InterPro" id="IPR035897">
    <property type="entry name" value="Toll_tir_struct_dom_sf"/>
</dbReference>
<dbReference type="Pfam" id="PF01582">
    <property type="entry name" value="TIR"/>
    <property type="match status" value="2"/>
</dbReference>
<accession>A0A398ANN1</accession>
<keyword evidence="3" id="KW-0378">Hydrolase</keyword>
<dbReference type="InterPro" id="IPR000157">
    <property type="entry name" value="TIR_dom"/>
</dbReference>
<proteinExistence type="predicted"/>
<dbReference type="SUPFAM" id="SSF52200">
    <property type="entry name" value="Toll/Interleukin receptor TIR domain"/>
    <property type="match status" value="2"/>
</dbReference>
<dbReference type="Gene3D" id="1.10.8.430">
    <property type="entry name" value="Helical domain of apoptotic protease-activating factors"/>
    <property type="match status" value="1"/>
</dbReference>
<dbReference type="InterPro" id="IPR036390">
    <property type="entry name" value="WH_DNA-bd_sf"/>
</dbReference>
<dbReference type="Gene3D" id="3.40.50.10140">
    <property type="entry name" value="Toll/interleukin-1 receptor homology (TIR) domain"/>
    <property type="match status" value="2"/>
</dbReference>
<dbReference type="SUPFAM" id="SSF46785">
    <property type="entry name" value="Winged helix' DNA-binding domain"/>
    <property type="match status" value="1"/>
</dbReference>
<dbReference type="InterPro" id="IPR044974">
    <property type="entry name" value="Disease_R_plants"/>
</dbReference>
<evidence type="ECO:0000256" key="5">
    <source>
        <dbReference type="ARBA" id="ARBA00023027"/>
    </source>
</evidence>
<dbReference type="FunFam" id="3.40.50.10140:FF:000007">
    <property type="entry name" value="Disease resistance protein (TIR-NBS-LRR class)"/>
    <property type="match status" value="2"/>
</dbReference>
<dbReference type="SMART" id="SM00255">
    <property type="entry name" value="TIR"/>
    <property type="match status" value="2"/>
</dbReference>
<keyword evidence="6" id="KW-0812">Transmembrane</keyword>
<sequence>MDSTSFFTLLVLGTVSFMAYRKYKLNQHYKVVASSLSHNRVFPSFSEGDIRPGFLSHIQKAFERKGITLFTGGRTKSNGDGFIEAIRQSRMAIVLFSMHYASSTLRLDELVEIMKCRKELGQTVMTIYYVVKPSDVKRQRGYFGSVFEKVCAGRSVEDIEKWKQALEEVTEILGYESSIWQSEAEMIENVVNDVSNMLNKAAPSRDFDGLVGMENHIAQISSLLSLDSGDDVRMVGIWGPAGIGKTTIARTLCGKLSDSFTHTAFVESIRGSSENDHAFMLHLQEQLLSKIFNRKDLGVVEERLMDKKVLIVLDDVYDLRQIKAMAGKTQWFGCGSRIIITTTDKKLLKAHGSPYVGFEELAMEVTGLAGNLPLGLNVYGSYLRGMSKGEWMHALHRFRTSLDANIEKVIRCDYETLCDKDKDLFLHIACFFKGGRTSNMVEYFSNLNVRWGLQVLAEKSLISIDNGARLVMHNLVEQLGIEIARKEYRDESGSRKCEVDAQEICDVLTDDTASVDLFQGYGSVRGTDHVLTAAIKDEITSIDERANERTLDSLPALSLLPSSCTHHVFASFRGVDVRKSFLSHMLMVFRNKGIILFTDIEIETGTSIVHELKEAIKGSRISIVLISNGYASSVWCLYELVEIMKCRKELSQTVVPIFYEVEPSDVEMQRGYFGSLFEKSCVGRSMEDVEKWKQALYEVASIAGYYSRDWLVIFYVLIFLALIMTVFFISDVLGSRENEAEMIENVANDVSNMLTHDMPSNNFDGFVGMENHIMQISSLLSLDSGDDVRMVGIWGPAGIGKTTIARALYRKLYRNFSHTAFMESIKASREEIHTDDHAYMLYLQEKLLCQTLNHRE</sequence>
<evidence type="ECO:0000256" key="3">
    <source>
        <dbReference type="ARBA" id="ARBA00022801"/>
    </source>
</evidence>
<evidence type="ECO:0000256" key="2">
    <source>
        <dbReference type="ARBA" id="ARBA00022737"/>
    </source>
</evidence>
<feature type="domain" description="TIR" evidence="7">
    <location>
        <begin position="37"/>
        <end position="198"/>
    </location>
</feature>
<keyword evidence="4" id="KW-0611">Plant defense</keyword>
<dbReference type="Proteomes" id="UP000264353">
    <property type="component" value="Chromosome A1"/>
</dbReference>
<dbReference type="Pfam" id="PF23282">
    <property type="entry name" value="WHD_ROQ1"/>
    <property type="match status" value="1"/>
</dbReference>
<keyword evidence="5" id="KW-0520">NAD</keyword>
<dbReference type="InterPro" id="IPR058192">
    <property type="entry name" value="WHD_ROQ1-like"/>
</dbReference>
<dbReference type="PRINTS" id="PR00364">
    <property type="entry name" value="DISEASERSIST"/>
</dbReference>
<dbReference type="PROSITE" id="PS50104">
    <property type="entry name" value="TIR"/>
    <property type="match status" value="2"/>
</dbReference>
<evidence type="ECO:0000256" key="1">
    <source>
        <dbReference type="ARBA" id="ARBA00022614"/>
    </source>
</evidence>
<organism evidence="8 9">
    <name type="scientific">Brassica campestris</name>
    <name type="common">Field mustard</name>
    <dbReference type="NCBI Taxonomy" id="3711"/>
    <lineage>
        <taxon>Eukaryota</taxon>
        <taxon>Viridiplantae</taxon>
        <taxon>Streptophyta</taxon>
        <taxon>Embryophyta</taxon>
        <taxon>Tracheophyta</taxon>
        <taxon>Spermatophyta</taxon>
        <taxon>Magnoliopsida</taxon>
        <taxon>eudicotyledons</taxon>
        <taxon>Gunneridae</taxon>
        <taxon>Pentapetalae</taxon>
        <taxon>rosids</taxon>
        <taxon>malvids</taxon>
        <taxon>Brassicales</taxon>
        <taxon>Brassicaceae</taxon>
        <taxon>Brassiceae</taxon>
        <taxon>Brassica</taxon>
    </lineage>
</organism>
<dbReference type="GO" id="GO:0043531">
    <property type="term" value="F:ADP binding"/>
    <property type="evidence" value="ECO:0007669"/>
    <property type="project" value="InterPro"/>
</dbReference>
<dbReference type="GO" id="GO:0016787">
    <property type="term" value="F:hydrolase activity"/>
    <property type="evidence" value="ECO:0007669"/>
    <property type="project" value="UniProtKB-KW"/>
</dbReference>
<name>A0A398ANN1_BRACM</name>
<dbReference type="InterPro" id="IPR003593">
    <property type="entry name" value="AAA+_ATPase"/>
</dbReference>
<dbReference type="SUPFAM" id="SSF52540">
    <property type="entry name" value="P-loop containing nucleoside triphosphate hydrolases"/>
    <property type="match status" value="2"/>
</dbReference>
<evidence type="ECO:0000259" key="7">
    <source>
        <dbReference type="PROSITE" id="PS50104"/>
    </source>
</evidence>
<dbReference type="EMBL" id="CM010628">
    <property type="protein sequence ID" value="RID79252.1"/>
    <property type="molecule type" value="Genomic_DNA"/>
</dbReference>
<dbReference type="InterPro" id="IPR042197">
    <property type="entry name" value="Apaf_helical"/>
</dbReference>
<dbReference type="Gene3D" id="3.40.50.300">
    <property type="entry name" value="P-loop containing nucleotide triphosphate hydrolases"/>
    <property type="match status" value="2"/>
</dbReference>
<dbReference type="PANTHER" id="PTHR11017">
    <property type="entry name" value="LEUCINE-RICH REPEAT-CONTAINING PROTEIN"/>
    <property type="match status" value="1"/>
</dbReference>
<keyword evidence="2" id="KW-0677">Repeat</keyword>
<keyword evidence="1" id="KW-0433">Leucine-rich repeat</keyword>
<dbReference type="Pfam" id="PF00931">
    <property type="entry name" value="NB-ARC"/>
    <property type="match status" value="1"/>
</dbReference>
<dbReference type="SMART" id="SM00382">
    <property type="entry name" value="AAA"/>
    <property type="match status" value="1"/>
</dbReference>